<feature type="domain" description="SCP" evidence="1">
    <location>
        <begin position="44"/>
        <end position="156"/>
    </location>
</feature>
<sequence>MKMRLPHAFLIMFVFILGSCSEESLDDANILEAKNDIEVENKLLDIVNDHRLSLGYTSLESSTLAYKYANEHNDYMIATGNLSHDGFSSRASSIAAEVNAEMVAENVAKDYTTANEAFENWLASSDHKKTMEGDFTHTAVSVKKDSEGNLYFTQLFYR</sequence>
<proteinExistence type="predicted"/>
<name>A0A6I2MJJ5_9FLAO</name>
<dbReference type="PANTHER" id="PTHR31157">
    <property type="entry name" value="SCP DOMAIN-CONTAINING PROTEIN"/>
    <property type="match status" value="1"/>
</dbReference>
<dbReference type="CDD" id="cd05379">
    <property type="entry name" value="CAP_bacterial"/>
    <property type="match status" value="1"/>
</dbReference>
<accession>A0A6I2MJJ5</accession>
<dbReference type="RefSeq" id="WP_154363364.1">
    <property type="nucleotide sequence ID" value="NZ_CANMYZ010000001.1"/>
</dbReference>
<dbReference type="PANTHER" id="PTHR31157:SF30">
    <property type="entry name" value="SCP DOMAIN-CONTAINING PROTEIN"/>
    <property type="match status" value="1"/>
</dbReference>
<dbReference type="OrthoDB" id="982527at2"/>
<dbReference type="Proteomes" id="UP000443153">
    <property type="component" value="Unassembled WGS sequence"/>
</dbReference>
<dbReference type="EMBL" id="WKJH01000001">
    <property type="protein sequence ID" value="MRX63007.1"/>
    <property type="molecule type" value="Genomic_DNA"/>
</dbReference>
<protein>
    <submittedName>
        <fullName evidence="2">CAP domain-containing protein</fullName>
    </submittedName>
</protein>
<evidence type="ECO:0000313" key="2">
    <source>
        <dbReference type="EMBL" id="MRX63007.1"/>
    </source>
</evidence>
<dbReference type="PROSITE" id="PS51257">
    <property type="entry name" value="PROKAR_LIPOPROTEIN"/>
    <property type="match status" value="1"/>
</dbReference>
<reference evidence="2 3" key="1">
    <citation type="submission" date="2019-11" db="EMBL/GenBank/DDBJ databases">
        <title>Maribacter lutea sp. nov., a marine bacterium isolated from intertidal sand.</title>
        <authorList>
            <person name="Liu A."/>
        </authorList>
    </citation>
    <scope>NUCLEOTIDE SEQUENCE [LARGE SCALE GENOMIC DNA]</scope>
    <source>
        <strain evidence="2 3">RZ05</strain>
    </source>
</reference>
<organism evidence="2 3">
    <name type="scientific">Maribacter luteus</name>
    <dbReference type="NCBI Taxonomy" id="2594478"/>
    <lineage>
        <taxon>Bacteria</taxon>
        <taxon>Pseudomonadati</taxon>
        <taxon>Bacteroidota</taxon>
        <taxon>Flavobacteriia</taxon>
        <taxon>Flavobacteriales</taxon>
        <taxon>Flavobacteriaceae</taxon>
        <taxon>Maribacter</taxon>
    </lineage>
</organism>
<dbReference type="AlphaFoldDB" id="A0A6I2MJJ5"/>
<evidence type="ECO:0000313" key="3">
    <source>
        <dbReference type="Proteomes" id="UP000443153"/>
    </source>
</evidence>
<comment type="caution">
    <text evidence="2">The sequence shown here is derived from an EMBL/GenBank/DDBJ whole genome shotgun (WGS) entry which is preliminary data.</text>
</comment>
<dbReference type="InterPro" id="IPR035940">
    <property type="entry name" value="CAP_sf"/>
</dbReference>
<dbReference type="InterPro" id="IPR014044">
    <property type="entry name" value="CAP_dom"/>
</dbReference>
<dbReference type="Pfam" id="PF00188">
    <property type="entry name" value="CAP"/>
    <property type="match status" value="1"/>
</dbReference>
<dbReference type="Gene3D" id="3.40.33.10">
    <property type="entry name" value="CAP"/>
    <property type="match status" value="1"/>
</dbReference>
<keyword evidence="3" id="KW-1185">Reference proteome</keyword>
<evidence type="ECO:0000259" key="1">
    <source>
        <dbReference type="Pfam" id="PF00188"/>
    </source>
</evidence>
<gene>
    <name evidence="2" type="ORF">GJ691_02385</name>
</gene>
<dbReference type="SUPFAM" id="SSF55797">
    <property type="entry name" value="PR-1-like"/>
    <property type="match status" value="1"/>
</dbReference>